<keyword evidence="8" id="KW-0460">Magnesium</keyword>
<evidence type="ECO:0000256" key="8">
    <source>
        <dbReference type="ARBA" id="ARBA00022842"/>
    </source>
</evidence>
<dbReference type="InterPro" id="IPR011095">
    <property type="entry name" value="Dala_Dala_lig_C"/>
</dbReference>
<dbReference type="PROSITE" id="PS50975">
    <property type="entry name" value="ATP_GRASP"/>
    <property type="match status" value="1"/>
</dbReference>
<comment type="caution">
    <text evidence="16">The sequence shown here is derived from an EMBL/GenBank/DDBJ whole genome shotgun (WGS) entry which is preliminary data.</text>
</comment>
<keyword evidence="17" id="KW-1185">Reference proteome</keyword>
<protein>
    <recommendedName>
        <fullName evidence="13">D-alanine--D-alanine ligase</fullName>
        <ecNumber evidence="13">6.3.2.4</ecNumber>
    </recommendedName>
    <alternativeName>
        <fullName evidence="13">D-Ala-D-Ala ligase</fullName>
    </alternativeName>
    <alternativeName>
        <fullName evidence="13">D-alanylalanine synthetase</fullName>
    </alternativeName>
</protein>
<dbReference type="PROSITE" id="PS00843">
    <property type="entry name" value="DALA_DALA_LIGASE_1"/>
    <property type="match status" value="1"/>
</dbReference>
<evidence type="ECO:0000256" key="2">
    <source>
        <dbReference type="ARBA" id="ARBA00001946"/>
    </source>
</evidence>
<keyword evidence="4 13" id="KW-0436">Ligase</keyword>
<comment type="cofactor">
    <cofactor evidence="1">
        <name>Mn(2+)</name>
        <dbReference type="ChEBI" id="CHEBI:29035"/>
    </cofactor>
</comment>
<dbReference type="NCBIfam" id="NF002528">
    <property type="entry name" value="PRK01966.1-4"/>
    <property type="match status" value="1"/>
</dbReference>
<dbReference type="RefSeq" id="WP_310536736.1">
    <property type="nucleotide sequence ID" value="NZ_BAAAOC010000022.1"/>
</dbReference>
<keyword evidence="13" id="KW-0963">Cytoplasm</keyword>
<evidence type="ECO:0000256" key="3">
    <source>
        <dbReference type="ARBA" id="ARBA00010871"/>
    </source>
</evidence>
<keyword evidence="6 14" id="KW-0547">Nucleotide-binding</keyword>
<evidence type="ECO:0000256" key="12">
    <source>
        <dbReference type="ARBA" id="ARBA00023316"/>
    </source>
</evidence>
<sequence length="378" mass="40248">MAEKPRVLVLYGGRSSEHAVSCVTAAGVLGAIDTDRFDVLEVGITATGQWTRPVVDPRTHSFSGGQLPRVEASDSSLQLHSGPGGAADRQAELLEVHPDGSTTSLGQVDVVLPLLHGPFGEDGTLQGLLELSGLPYVGAGVLTSAVGMDKHFMKIAFAAAGLKVAPWVTITDRRWNLEGEQALAQAQETLSLPVFVKPARAGSSMGITRVTDWAQLRDAVETARKHDPKVLIEQGINGREIECGVLGTPGGGPARASLTGEVAVDDDASGHQFYDFEAKYTDAGAADLSCPADLPQEVSDEIRRQAVIAFDALDAEGISRVDFFYTTDGEILINEINTMPGFTPISMYPQMWKATGIDYPELITELITLALERPAGLR</sequence>
<dbReference type="Gene3D" id="3.40.50.20">
    <property type="match status" value="1"/>
</dbReference>
<evidence type="ECO:0000256" key="11">
    <source>
        <dbReference type="ARBA" id="ARBA00023211"/>
    </source>
</evidence>
<keyword evidence="10 13" id="KW-0573">Peptidoglycan synthesis</keyword>
<keyword evidence="11" id="KW-0464">Manganese</keyword>
<comment type="catalytic activity">
    <reaction evidence="13">
        <text>2 D-alanine + ATP = D-alanyl-D-alanine + ADP + phosphate + H(+)</text>
        <dbReference type="Rhea" id="RHEA:11224"/>
        <dbReference type="ChEBI" id="CHEBI:15378"/>
        <dbReference type="ChEBI" id="CHEBI:30616"/>
        <dbReference type="ChEBI" id="CHEBI:43474"/>
        <dbReference type="ChEBI" id="CHEBI:57416"/>
        <dbReference type="ChEBI" id="CHEBI:57822"/>
        <dbReference type="ChEBI" id="CHEBI:456216"/>
        <dbReference type="EC" id="6.3.2.4"/>
    </reaction>
</comment>
<proteinExistence type="inferred from homology"/>
<evidence type="ECO:0000256" key="4">
    <source>
        <dbReference type="ARBA" id="ARBA00022598"/>
    </source>
</evidence>
<dbReference type="PIRSF" id="PIRSF039102">
    <property type="entry name" value="Ddl/VanB"/>
    <property type="match status" value="1"/>
</dbReference>
<evidence type="ECO:0000313" key="17">
    <source>
        <dbReference type="Proteomes" id="UP001260872"/>
    </source>
</evidence>
<dbReference type="HAMAP" id="MF_00047">
    <property type="entry name" value="Dala_Dala_lig"/>
    <property type="match status" value="1"/>
</dbReference>
<keyword evidence="7 14" id="KW-0067">ATP-binding</keyword>
<evidence type="ECO:0000256" key="13">
    <source>
        <dbReference type="HAMAP-Rule" id="MF_00047"/>
    </source>
</evidence>
<evidence type="ECO:0000256" key="6">
    <source>
        <dbReference type="ARBA" id="ARBA00022741"/>
    </source>
</evidence>
<comment type="similarity">
    <text evidence="3 13">Belongs to the D-alanine--D-alanine ligase family.</text>
</comment>
<dbReference type="Pfam" id="PF01820">
    <property type="entry name" value="Dala_Dala_lig_N"/>
    <property type="match status" value="1"/>
</dbReference>
<evidence type="ECO:0000256" key="14">
    <source>
        <dbReference type="PROSITE-ProRule" id="PRU00409"/>
    </source>
</evidence>
<evidence type="ECO:0000256" key="5">
    <source>
        <dbReference type="ARBA" id="ARBA00022723"/>
    </source>
</evidence>
<reference evidence="17" key="1">
    <citation type="submission" date="2023-07" db="EMBL/GenBank/DDBJ databases">
        <title>Description of three actinobacteria isolated from air of manufacturing shop in a pharmaceutical factory.</title>
        <authorList>
            <person name="Zhang D.-F."/>
        </authorList>
    </citation>
    <scope>NUCLEOTIDE SEQUENCE [LARGE SCALE GENOMIC DNA]</scope>
    <source>
        <strain evidence="17">CCTCC AB 207010</strain>
    </source>
</reference>
<dbReference type="Gene3D" id="3.30.470.20">
    <property type="entry name" value="ATP-grasp fold, B domain"/>
    <property type="match status" value="1"/>
</dbReference>
<evidence type="ECO:0000256" key="9">
    <source>
        <dbReference type="ARBA" id="ARBA00022960"/>
    </source>
</evidence>
<dbReference type="Pfam" id="PF07478">
    <property type="entry name" value="Dala_Dala_lig_C"/>
    <property type="match status" value="1"/>
</dbReference>
<dbReference type="InterPro" id="IPR011127">
    <property type="entry name" value="Dala_Dala_lig_N"/>
</dbReference>
<name>A0ABU1FSZ9_9MICC</name>
<evidence type="ECO:0000256" key="7">
    <source>
        <dbReference type="ARBA" id="ARBA00022840"/>
    </source>
</evidence>
<dbReference type="SUPFAM" id="SSF56059">
    <property type="entry name" value="Glutathione synthetase ATP-binding domain-like"/>
    <property type="match status" value="1"/>
</dbReference>
<dbReference type="GO" id="GO:0016874">
    <property type="term" value="F:ligase activity"/>
    <property type="evidence" value="ECO:0007669"/>
    <property type="project" value="UniProtKB-KW"/>
</dbReference>
<dbReference type="PANTHER" id="PTHR23132:SF25">
    <property type="entry name" value="D-ALANINE--D-ALANINE LIGASE A"/>
    <property type="match status" value="1"/>
</dbReference>
<comment type="function">
    <text evidence="13">Cell wall formation.</text>
</comment>
<accession>A0ABU1FSZ9</accession>
<dbReference type="EMBL" id="JAVKGT010000008">
    <property type="protein sequence ID" value="MDR5711352.1"/>
    <property type="molecule type" value="Genomic_DNA"/>
</dbReference>
<dbReference type="PANTHER" id="PTHR23132">
    <property type="entry name" value="D-ALANINE--D-ALANINE LIGASE"/>
    <property type="match status" value="1"/>
</dbReference>
<evidence type="ECO:0000256" key="10">
    <source>
        <dbReference type="ARBA" id="ARBA00022984"/>
    </source>
</evidence>
<keyword evidence="5" id="KW-0479">Metal-binding</keyword>
<dbReference type="Gene3D" id="3.30.1490.20">
    <property type="entry name" value="ATP-grasp fold, A domain"/>
    <property type="match status" value="1"/>
</dbReference>
<feature type="domain" description="ATP-grasp" evidence="15">
    <location>
        <begin position="154"/>
        <end position="368"/>
    </location>
</feature>
<evidence type="ECO:0000256" key="1">
    <source>
        <dbReference type="ARBA" id="ARBA00001936"/>
    </source>
</evidence>
<dbReference type="SUPFAM" id="SSF52440">
    <property type="entry name" value="PreATP-grasp domain"/>
    <property type="match status" value="1"/>
</dbReference>
<dbReference type="InterPro" id="IPR005905">
    <property type="entry name" value="D_ala_D_ala"/>
</dbReference>
<keyword evidence="9 13" id="KW-0133">Cell shape</keyword>
<evidence type="ECO:0000313" key="16">
    <source>
        <dbReference type="EMBL" id="MDR5711352.1"/>
    </source>
</evidence>
<gene>
    <name evidence="13" type="primary">ddl</name>
    <name evidence="16" type="ORF">RH857_04270</name>
</gene>
<dbReference type="EC" id="6.3.2.4" evidence="13"/>
<dbReference type="InterPro" id="IPR016185">
    <property type="entry name" value="PreATP-grasp_dom_sf"/>
</dbReference>
<keyword evidence="12 13" id="KW-0961">Cell wall biogenesis/degradation</keyword>
<dbReference type="Proteomes" id="UP001260872">
    <property type="component" value="Unassembled WGS sequence"/>
</dbReference>
<evidence type="ECO:0000259" key="15">
    <source>
        <dbReference type="PROSITE" id="PS50975"/>
    </source>
</evidence>
<dbReference type="InterPro" id="IPR013815">
    <property type="entry name" value="ATP_grasp_subdomain_1"/>
</dbReference>
<comment type="pathway">
    <text evidence="13">Cell wall biogenesis; peptidoglycan biosynthesis.</text>
</comment>
<dbReference type="NCBIfam" id="TIGR01205">
    <property type="entry name" value="D_ala_D_alaTIGR"/>
    <property type="match status" value="1"/>
</dbReference>
<dbReference type="InterPro" id="IPR011761">
    <property type="entry name" value="ATP-grasp"/>
</dbReference>
<dbReference type="InterPro" id="IPR000291">
    <property type="entry name" value="D-Ala_lig_Van_CS"/>
</dbReference>
<organism evidence="16 17">
    <name type="scientific">Nesterenkonia flava</name>
    <dbReference type="NCBI Taxonomy" id="469799"/>
    <lineage>
        <taxon>Bacteria</taxon>
        <taxon>Bacillati</taxon>
        <taxon>Actinomycetota</taxon>
        <taxon>Actinomycetes</taxon>
        <taxon>Micrococcales</taxon>
        <taxon>Micrococcaceae</taxon>
        <taxon>Nesterenkonia</taxon>
    </lineage>
</organism>
<comment type="cofactor">
    <cofactor evidence="2">
        <name>Mg(2+)</name>
        <dbReference type="ChEBI" id="CHEBI:18420"/>
    </cofactor>
</comment>
<dbReference type="PROSITE" id="PS00844">
    <property type="entry name" value="DALA_DALA_LIGASE_2"/>
    <property type="match status" value="1"/>
</dbReference>
<comment type="subcellular location">
    <subcellularLocation>
        <location evidence="13">Cytoplasm</location>
    </subcellularLocation>
</comment>